<feature type="region of interest" description="Disordered" evidence="12">
    <location>
        <begin position="727"/>
        <end position="752"/>
    </location>
</feature>
<keyword evidence="7" id="KW-0106">Calcium</keyword>
<evidence type="ECO:0000256" key="12">
    <source>
        <dbReference type="SAM" id="MobiDB-lite"/>
    </source>
</evidence>
<protein>
    <submittedName>
        <fullName evidence="14">Mitochondrial substrate carrier family protein N</fullName>
    </submittedName>
</protein>
<evidence type="ECO:0000256" key="2">
    <source>
        <dbReference type="ARBA" id="ARBA00006375"/>
    </source>
</evidence>
<dbReference type="InterPro" id="IPR018108">
    <property type="entry name" value="MCP_transmembrane"/>
</dbReference>
<dbReference type="PANTHER" id="PTHR45671">
    <property type="entry name" value="SOLUTE CARRIER FAMILY 25 (MITOCHONDRIAL CARRIER PHOSPHATE CARRIER), MEMBER 3, LIKE-RELATED-RELATED"/>
    <property type="match status" value="1"/>
</dbReference>
<keyword evidence="10 11" id="KW-0472">Membrane</keyword>
<keyword evidence="8" id="KW-1133">Transmembrane helix</keyword>
<gene>
    <name evidence="14" type="primary">mcfN</name>
    <name evidence="14" type="ORF">AK812_SmicGene16273</name>
</gene>
<dbReference type="PROSITE" id="PS50920">
    <property type="entry name" value="SOLCAR"/>
    <property type="match status" value="1"/>
</dbReference>
<dbReference type="GO" id="GO:0005743">
    <property type="term" value="C:mitochondrial inner membrane"/>
    <property type="evidence" value="ECO:0007669"/>
    <property type="project" value="UniProtKB-SubCell"/>
</dbReference>
<dbReference type="Gene3D" id="1.50.40.10">
    <property type="entry name" value="Mitochondrial carrier domain"/>
    <property type="match status" value="1"/>
</dbReference>
<keyword evidence="5" id="KW-0677">Repeat</keyword>
<dbReference type="InterPro" id="IPR018247">
    <property type="entry name" value="EF_Hand_1_Ca_BS"/>
</dbReference>
<dbReference type="GO" id="GO:0005509">
    <property type="term" value="F:calcium ion binding"/>
    <property type="evidence" value="ECO:0007669"/>
    <property type="project" value="InterPro"/>
</dbReference>
<sequence length="752" mass="82972">MELPPPISRAPGPRGRSAPATSGLLGRCAWRLVFLGVCLSQNCPGGGETFLTPRSPQPPRTRLRARSGWRRLNKRASWDFLLGASPFAYEEIASNSRQQEYMKTMLWVDDSETPENQISQTASVEYPPAFVAYLARLLLARDERCAGWWAGAKSAGVESPQEVFAQFEASVAKTLSESWRGKAGALAAALIKRFGGRFPFDAEPQIRLCFGLLPEDVLRGSFFDQNFSTDRDEVMEVFLAIDKDGNGMLTRAEIQEAFQSIGDGWLSKPEVEQMLKDALADSNGEVDVAGFKAALAKSLTAPRARAEQGLPDAEWWRDPAALLPAPMLETATPAVLQEAYEKYRQGGGIQAQPLQREKPLNLRTYALFTLAGALACTLTHVALVPLDVVKTLQQTEPSRFGSLGLLTAGHRLVKESGLSALFLGLWPTLAGYTWYGASVFPGYELFKRKLMEVAGPRRAVSLRIPTILLAGAMATFFACIGVAPAEYSCSVAIPARRPKAMAHPSLKRADEFLEVFNRKFDKKYSSIESFNAARKPYWQMILTGMERAEACKSCPFVRAIVAMEVAVRAGHAGMLPPKASAKMFSGIESKLQIPIETSKDGVDLQDEKIPAILGMAIRGLPSRNEIPAPVLARLLYGAEGLAVCDHITGWVKEGKELAYWEHDFKHLANLLLDHLEVDQQSRAAFDGKVARKIEGAKARRLEGLQRSMQDGSLQEMLQQAMRPKIQEYQGGPWRPMTDEELEEEQQFLRGQP</sequence>
<evidence type="ECO:0000256" key="6">
    <source>
        <dbReference type="ARBA" id="ARBA00022792"/>
    </source>
</evidence>
<proteinExistence type="inferred from homology"/>
<evidence type="ECO:0000256" key="10">
    <source>
        <dbReference type="ARBA" id="ARBA00023136"/>
    </source>
</evidence>
<dbReference type="PANTHER" id="PTHR45671:SF12">
    <property type="entry name" value="MITOCHONDRIAL PHOSPHATE CARRIER PROTEIN"/>
    <property type="match status" value="1"/>
</dbReference>
<accession>A0A1Q9E0S6</accession>
<comment type="caution">
    <text evidence="14">The sequence shown here is derived from an EMBL/GenBank/DDBJ whole genome shotgun (WGS) entry which is preliminary data.</text>
</comment>
<comment type="similarity">
    <text evidence="2">Belongs to the mitochondrial carrier (TC 2.A.29) family.</text>
</comment>
<evidence type="ECO:0000256" key="7">
    <source>
        <dbReference type="ARBA" id="ARBA00022837"/>
    </source>
</evidence>
<evidence type="ECO:0000256" key="9">
    <source>
        <dbReference type="ARBA" id="ARBA00023128"/>
    </source>
</evidence>
<keyword evidence="15" id="KW-1185">Reference proteome</keyword>
<evidence type="ECO:0000313" key="14">
    <source>
        <dbReference type="EMBL" id="OLQ01030.1"/>
    </source>
</evidence>
<dbReference type="Pfam" id="PF13499">
    <property type="entry name" value="EF-hand_7"/>
    <property type="match status" value="1"/>
</dbReference>
<dbReference type="PROSITE" id="PS00018">
    <property type="entry name" value="EF_HAND_1"/>
    <property type="match status" value="1"/>
</dbReference>
<evidence type="ECO:0000256" key="8">
    <source>
        <dbReference type="ARBA" id="ARBA00022989"/>
    </source>
</evidence>
<evidence type="ECO:0000256" key="11">
    <source>
        <dbReference type="PROSITE-ProRule" id="PRU00282"/>
    </source>
</evidence>
<dbReference type="Gene3D" id="1.10.238.10">
    <property type="entry name" value="EF-hand"/>
    <property type="match status" value="1"/>
</dbReference>
<dbReference type="InterPro" id="IPR023395">
    <property type="entry name" value="MCP_dom_sf"/>
</dbReference>
<organism evidence="14 15">
    <name type="scientific">Symbiodinium microadriaticum</name>
    <name type="common">Dinoflagellate</name>
    <name type="synonym">Zooxanthella microadriatica</name>
    <dbReference type="NCBI Taxonomy" id="2951"/>
    <lineage>
        <taxon>Eukaryota</taxon>
        <taxon>Sar</taxon>
        <taxon>Alveolata</taxon>
        <taxon>Dinophyceae</taxon>
        <taxon>Suessiales</taxon>
        <taxon>Symbiodiniaceae</taxon>
        <taxon>Symbiodinium</taxon>
    </lineage>
</organism>
<evidence type="ECO:0000313" key="15">
    <source>
        <dbReference type="Proteomes" id="UP000186817"/>
    </source>
</evidence>
<dbReference type="SMART" id="SM00054">
    <property type="entry name" value="EFh"/>
    <property type="match status" value="2"/>
</dbReference>
<dbReference type="InterPro" id="IPR002048">
    <property type="entry name" value="EF_hand_dom"/>
</dbReference>
<name>A0A1Q9E0S6_SYMMI</name>
<evidence type="ECO:0000259" key="13">
    <source>
        <dbReference type="PROSITE" id="PS50222"/>
    </source>
</evidence>
<dbReference type="CDD" id="cd00051">
    <property type="entry name" value="EFh"/>
    <property type="match status" value="1"/>
</dbReference>
<dbReference type="InterPro" id="IPR044677">
    <property type="entry name" value="SLC25A3/Pic2/Mir1-like"/>
</dbReference>
<reference evidence="14 15" key="1">
    <citation type="submission" date="2016-02" db="EMBL/GenBank/DDBJ databases">
        <title>Genome analysis of coral dinoflagellate symbionts highlights evolutionary adaptations to a symbiotic lifestyle.</title>
        <authorList>
            <person name="Aranda M."/>
            <person name="Li Y."/>
            <person name="Liew Y.J."/>
            <person name="Baumgarten S."/>
            <person name="Simakov O."/>
            <person name="Wilson M."/>
            <person name="Piel J."/>
            <person name="Ashoor H."/>
            <person name="Bougouffa S."/>
            <person name="Bajic V.B."/>
            <person name="Ryu T."/>
            <person name="Ravasi T."/>
            <person name="Bayer T."/>
            <person name="Micklem G."/>
            <person name="Kim H."/>
            <person name="Bhak J."/>
            <person name="Lajeunesse T.C."/>
            <person name="Voolstra C.R."/>
        </authorList>
    </citation>
    <scope>NUCLEOTIDE SEQUENCE [LARGE SCALE GENOMIC DNA]</scope>
    <source>
        <strain evidence="14 15">CCMP2467</strain>
    </source>
</reference>
<dbReference type="PROSITE" id="PS50222">
    <property type="entry name" value="EF_HAND_2"/>
    <property type="match status" value="1"/>
</dbReference>
<feature type="repeat" description="Solcar" evidence="11">
    <location>
        <begin position="363"/>
        <end position="449"/>
    </location>
</feature>
<dbReference type="SUPFAM" id="SSF47473">
    <property type="entry name" value="EF-hand"/>
    <property type="match status" value="1"/>
</dbReference>
<comment type="subcellular location">
    <subcellularLocation>
        <location evidence="1">Mitochondrion inner membrane</location>
        <topology evidence="1">Multi-pass membrane protein</topology>
    </subcellularLocation>
</comment>
<evidence type="ECO:0000256" key="3">
    <source>
        <dbReference type="ARBA" id="ARBA00022448"/>
    </source>
</evidence>
<dbReference type="EMBL" id="LSRX01000307">
    <property type="protein sequence ID" value="OLQ01030.1"/>
    <property type="molecule type" value="Genomic_DNA"/>
</dbReference>
<dbReference type="OrthoDB" id="414038at2759"/>
<evidence type="ECO:0000256" key="4">
    <source>
        <dbReference type="ARBA" id="ARBA00022692"/>
    </source>
</evidence>
<dbReference type="SUPFAM" id="SSF103506">
    <property type="entry name" value="Mitochondrial carrier"/>
    <property type="match status" value="1"/>
</dbReference>
<evidence type="ECO:0000256" key="5">
    <source>
        <dbReference type="ARBA" id="ARBA00022737"/>
    </source>
</evidence>
<evidence type="ECO:0000256" key="1">
    <source>
        <dbReference type="ARBA" id="ARBA00004448"/>
    </source>
</evidence>
<keyword evidence="4 11" id="KW-0812">Transmembrane</keyword>
<keyword evidence="6" id="KW-0999">Mitochondrion inner membrane</keyword>
<dbReference type="Pfam" id="PF00153">
    <property type="entry name" value="Mito_carr"/>
    <property type="match status" value="1"/>
</dbReference>
<keyword evidence="3" id="KW-0813">Transport</keyword>
<dbReference type="AlphaFoldDB" id="A0A1Q9E0S6"/>
<dbReference type="Proteomes" id="UP000186817">
    <property type="component" value="Unassembled WGS sequence"/>
</dbReference>
<feature type="domain" description="EF-hand" evidence="13">
    <location>
        <begin position="229"/>
        <end position="264"/>
    </location>
</feature>
<dbReference type="GO" id="GO:1990547">
    <property type="term" value="P:mitochondrial phosphate ion transmembrane transport"/>
    <property type="evidence" value="ECO:0007669"/>
    <property type="project" value="InterPro"/>
</dbReference>
<keyword evidence="9" id="KW-0496">Mitochondrion</keyword>
<dbReference type="GO" id="GO:0005315">
    <property type="term" value="F:phosphate transmembrane transporter activity"/>
    <property type="evidence" value="ECO:0007669"/>
    <property type="project" value="InterPro"/>
</dbReference>
<dbReference type="InterPro" id="IPR011992">
    <property type="entry name" value="EF-hand-dom_pair"/>
</dbReference>